<keyword evidence="3" id="KW-1185">Reference proteome</keyword>
<feature type="compositionally biased region" description="Low complexity" evidence="1">
    <location>
        <begin position="423"/>
        <end position="436"/>
    </location>
</feature>
<name>Q6CVS0_KLULA</name>
<evidence type="ECO:0000256" key="1">
    <source>
        <dbReference type="SAM" id="MobiDB-lite"/>
    </source>
</evidence>
<proteinExistence type="predicted"/>
<accession>Q6CVS0</accession>
<feature type="region of interest" description="Disordered" evidence="1">
    <location>
        <begin position="422"/>
        <end position="443"/>
    </location>
</feature>
<feature type="compositionally biased region" description="Polar residues" evidence="1">
    <location>
        <begin position="259"/>
        <end position="270"/>
    </location>
</feature>
<feature type="compositionally biased region" description="Low complexity" evidence="1">
    <location>
        <begin position="126"/>
        <end position="147"/>
    </location>
</feature>
<dbReference type="HOGENOM" id="CLU_604207_0_0_1"/>
<protein>
    <submittedName>
        <fullName evidence="2">KLLA0B09900p</fullName>
    </submittedName>
</protein>
<dbReference type="Proteomes" id="UP000000598">
    <property type="component" value="Chromosome B"/>
</dbReference>
<feature type="compositionally biased region" description="Low complexity" evidence="1">
    <location>
        <begin position="248"/>
        <end position="258"/>
    </location>
</feature>
<feature type="region of interest" description="Disordered" evidence="1">
    <location>
        <begin position="245"/>
        <end position="317"/>
    </location>
</feature>
<reference evidence="2 3" key="1">
    <citation type="journal article" date="2004" name="Nature">
        <title>Genome evolution in yeasts.</title>
        <authorList>
            <consortium name="Genolevures"/>
            <person name="Dujon B."/>
            <person name="Sherman D."/>
            <person name="Fischer G."/>
            <person name="Durrens P."/>
            <person name="Casaregola S."/>
            <person name="Lafontaine I."/>
            <person name="de Montigny J."/>
            <person name="Marck C."/>
            <person name="Neuveglise C."/>
            <person name="Talla E."/>
            <person name="Goffard N."/>
            <person name="Frangeul L."/>
            <person name="Aigle M."/>
            <person name="Anthouard V."/>
            <person name="Babour A."/>
            <person name="Barbe V."/>
            <person name="Barnay S."/>
            <person name="Blanchin S."/>
            <person name="Beckerich J.M."/>
            <person name="Beyne E."/>
            <person name="Bleykasten C."/>
            <person name="Boisrame A."/>
            <person name="Boyer J."/>
            <person name="Cattolico L."/>
            <person name="Confanioleri F."/>
            <person name="de Daruvar A."/>
            <person name="Despons L."/>
            <person name="Fabre E."/>
            <person name="Fairhead C."/>
            <person name="Ferry-Dumazet H."/>
            <person name="Groppi A."/>
            <person name="Hantraye F."/>
            <person name="Hennequin C."/>
            <person name="Jauniaux N."/>
            <person name="Joyet P."/>
            <person name="Kachouri R."/>
            <person name="Kerrest A."/>
            <person name="Koszul R."/>
            <person name="Lemaire M."/>
            <person name="Lesur I."/>
            <person name="Ma L."/>
            <person name="Muller H."/>
            <person name="Nicaud J.M."/>
            <person name="Nikolski M."/>
            <person name="Oztas S."/>
            <person name="Ozier-Kalogeropoulos O."/>
            <person name="Pellenz S."/>
            <person name="Potier S."/>
            <person name="Richard G.F."/>
            <person name="Straub M.L."/>
            <person name="Suleau A."/>
            <person name="Swennene D."/>
            <person name="Tekaia F."/>
            <person name="Wesolowski-Louvel M."/>
            <person name="Westhof E."/>
            <person name="Wirth B."/>
            <person name="Zeniou-Meyer M."/>
            <person name="Zivanovic I."/>
            <person name="Bolotin-Fukuhara M."/>
            <person name="Thierry A."/>
            <person name="Bouchier C."/>
            <person name="Caudron B."/>
            <person name="Scarpelli C."/>
            <person name="Gaillardin C."/>
            <person name="Weissenbach J."/>
            <person name="Wincker P."/>
            <person name="Souciet J.L."/>
        </authorList>
    </citation>
    <scope>NUCLEOTIDE SEQUENCE [LARGE SCALE GENOMIC DNA]</scope>
    <source>
        <strain evidence="3">ATCC 8585 / CBS 2359 / DSM 70799 / NBRC 1267 / NRRL Y-1140 / WM37</strain>
    </source>
</reference>
<evidence type="ECO:0000313" key="2">
    <source>
        <dbReference type="EMBL" id="CAH02362.1"/>
    </source>
</evidence>
<dbReference type="InParanoid" id="Q6CVS0"/>
<dbReference type="FunCoup" id="Q6CVS0">
    <property type="interactions" value="115"/>
</dbReference>
<feature type="compositionally biased region" description="Polar residues" evidence="1">
    <location>
        <begin position="112"/>
        <end position="125"/>
    </location>
</feature>
<organism evidence="2 3">
    <name type="scientific">Kluyveromyces lactis (strain ATCC 8585 / CBS 2359 / DSM 70799 / NBRC 1267 / NRRL Y-1140 / WM37)</name>
    <name type="common">Yeast</name>
    <name type="synonym">Candida sphaerica</name>
    <dbReference type="NCBI Taxonomy" id="284590"/>
    <lineage>
        <taxon>Eukaryota</taxon>
        <taxon>Fungi</taxon>
        <taxon>Dikarya</taxon>
        <taxon>Ascomycota</taxon>
        <taxon>Saccharomycotina</taxon>
        <taxon>Saccharomycetes</taxon>
        <taxon>Saccharomycetales</taxon>
        <taxon>Saccharomycetaceae</taxon>
        <taxon>Kluyveromyces</taxon>
    </lineage>
</organism>
<dbReference type="eggNOG" id="ENOG502SBMR">
    <property type="taxonomic scope" value="Eukaryota"/>
</dbReference>
<feature type="compositionally biased region" description="Basic and acidic residues" evidence="1">
    <location>
        <begin position="291"/>
        <end position="316"/>
    </location>
</feature>
<dbReference type="PaxDb" id="284590-Q6CVS0"/>
<feature type="compositionally biased region" description="Polar residues" evidence="1">
    <location>
        <begin position="92"/>
        <end position="105"/>
    </location>
</feature>
<feature type="region of interest" description="Disordered" evidence="1">
    <location>
        <begin position="92"/>
        <end position="158"/>
    </location>
</feature>
<dbReference type="KEGG" id="kla:KLLA0_B09900g"/>
<gene>
    <name evidence="2" type="ORF">KLLA0_B09900g</name>
</gene>
<evidence type="ECO:0000313" key="3">
    <source>
        <dbReference type="Proteomes" id="UP000000598"/>
    </source>
</evidence>
<dbReference type="AlphaFoldDB" id="Q6CVS0"/>
<dbReference type="EMBL" id="CR382122">
    <property type="protein sequence ID" value="CAH02362.1"/>
    <property type="molecule type" value="Genomic_DNA"/>
</dbReference>
<sequence length="453" mass="50823">MTQEFGNPRTAELFLNNYEMNFDDEGDRSKFLTGNSVSPRSLSKAHFPRRHMIKGSPAQHTLLQSSSENVLRPAIKLGNNNTAAIRMRNFSFPNDMQSDNDTASEQELRRPSSLTNLSQGKPTSRSSQQSVYTSPTSYSTSAASSPRRSTKSGNNSSFSFPANYSSMFKGYNGMAPEAVGDHIQRENESENLFNQLRNYKISSENNSVSFDDDADSDRFKSAFLAHSRKSSIDSPTMQLRDFKKRRPSSLISGSSLTSNPVSVTQLSPRSTFHKRATAMTDSQEMVSVDDFTPKGRQSDTDIHDPDSGDYLDDKRPTQSLRTLSLDDGSSETISKHSLVPSPKLTIENTKEQMRRNSNGHFENFHQFAKLNGLDRYNSVFANLPETGDNVSNSVINLDFVNDFRLQKPPRTKKYRPHFEQRLSTAISEETSSAESSPSRDDEMMTLIDFLKAE</sequence>